<dbReference type="AlphaFoldDB" id="A0AAW0FMT6"/>
<sequence>MSLLSKLSDYFASSDIKSVIYRLREGPLDTAVIPSDGSSTTTVDSDMHPSDSDVATSNQASSISAFSLDEDHSVSIIHSDESGSSTNLGSQPDFSQYSEESLLLCEMFATNPEEDIKGFTALV</sequence>
<evidence type="ECO:0000256" key="1">
    <source>
        <dbReference type="SAM" id="MobiDB-lite"/>
    </source>
</evidence>
<organism evidence="2 3">
    <name type="scientific">Cerrena zonata</name>
    <dbReference type="NCBI Taxonomy" id="2478898"/>
    <lineage>
        <taxon>Eukaryota</taxon>
        <taxon>Fungi</taxon>
        <taxon>Dikarya</taxon>
        <taxon>Basidiomycota</taxon>
        <taxon>Agaricomycotina</taxon>
        <taxon>Agaricomycetes</taxon>
        <taxon>Polyporales</taxon>
        <taxon>Cerrenaceae</taxon>
        <taxon>Cerrena</taxon>
    </lineage>
</organism>
<keyword evidence="3" id="KW-1185">Reference proteome</keyword>
<name>A0AAW0FMT6_9APHY</name>
<feature type="region of interest" description="Disordered" evidence="1">
    <location>
        <begin position="31"/>
        <end position="56"/>
    </location>
</feature>
<reference evidence="2 3" key="1">
    <citation type="submission" date="2022-09" db="EMBL/GenBank/DDBJ databases">
        <authorList>
            <person name="Palmer J.M."/>
        </authorList>
    </citation>
    <scope>NUCLEOTIDE SEQUENCE [LARGE SCALE GENOMIC DNA]</scope>
    <source>
        <strain evidence="2 3">DSM 7382</strain>
    </source>
</reference>
<accession>A0AAW0FMT6</accession>
<gene>
    <name evidence="2" type="ORF">QCA50_014768</name>
</gene>
<comment type="caution">
    <text evidence="2">The sequence shown here is derived from an EMBL/GenBank/DDBJ whole genome shotgun (WGS) entry which is preliminary data.</text>
</comment>
<evidence type="ECO:0000313" key="2">
    <source>
        <dbReference type="EMBL" id="KAK7682181.1"/>
    </source>
</evidence>
<evidence type="ECO:0000313" key="3">
    <source>
        <dbReference type="Proteomes" id="UP001385951"/>
    </source>
</evidence>
<protein>
    <submittedName>
        <fullName evidence="2">Uncharacterized protein</fullName>
    </submittedName>
</protein>
<proteinExistence type="predicted"/>
<feature type="compositionally biased region" description="Low complexity" evidence="1">
    <location>
        <begin position="35"/>
        <end position="44"/>
    </location>
</feature>
<dbReference type="EMBL" id="JASBNA010000037">
    <property type="protein sequence ID" value="KAK7682181.1"/>
    <property type="molecule type" value="Genomic_DNA"/>
</dbReference>
<dbReference type="Proteomes" id="UP001385951">
    <property type="component" value="Unassembled WGS sequence"/>
</dbReference>